<organism evidence="1 2">
    <name type="scientific">Fasciola hepatica</name>
    <name type="common">Liver fluke</name>
    <dbReference type="NCBI Taxonomy" id="6192"/>
    <lineage>
        <taxon>Eukaryota</taxon>
        <taxon>Metazoa</taxon>
        <taxon>Spiralia</taxon>
        <taxon>Lophotrochozoa</taxon>
        <taxon>Platyhelminthes</taxon>
        <taxon>Trematoda</taxon>
        <taxon>Digenea</taxon>
        <taxon>Plagiorchiida</taxon>
        <taxon>Echinostomata</taxon>
        <taxon>Echinostomatoidea</taxon>
        <taxon>Fasciolidae</taxon>
        <taxon>Fasciola</taxon>
    </lineage>
</organism>
<dbReference type="AlphaFoldDB" id="A0A4E0QT53"/>
<gene>
    <name evidence="1" type="ORF">D915_010691</name>
</gene>
<keyword evidence="2" id="KW-1185">Reference proteome</keyword>
<name>A0A4E0QT53_FASHE</name>
<dbReference type="Proteomes" id="UP000230066">
    <property type="component" value="Unassembled WGS sequence"/>
</dbReference>
<proteinExistence type="predicted"/>
<accession>A0A4E0QT53</accession>
<dbReference type="EMBL" id="JXXN02015598">
    <property type="protein sequence ID" value="THD18205.1"/>
    <property type="molecule type" value="Genomic_DNA"/>
</dbReference>
<protein>
    <submittedName>
        <fullName evidence="1">Uncharacterized protein</fullName>
    </submittedName>
</protein>
<evidence type="ECO:0000313" key="2">
    <source>
        <dbReference type="Proteomes" id="UP000230066"/>
    </source>
</evidence>
<reference evidence="1" key="1">
    <citation type="submission" date="2019-03" db="EMBL/GenBank/DDBJ databases">
        <title>Improved annotation for the trematode Fasciola hepatica.</title>
        <authorList>
            <person name="Choi Y.-J."/>
            <person name="Martin J."/>
            <person name="Mitreva M."/>
        </authorList>
    </citation>
    <scope>NUCLEOTIDE SEQUENCE [LARGE SCALE GENOMIC DNA]</scope>
</reference>
<evidence type="ECO:0000313" key="1">
    <source>
        <dbReference type="EMBL" id="THD18205.1"/>
    </source>
</evidence>
<sequence>MVQWAFVVSTALIRRHVTKKRNLENGIRDKQIKICGSSSQHFRKRKTENSHCVFGFTESFTNYCFCTTSNPYQANNQKGRLMTSLNFFTGYFHSPRCTLLSIAYIF</sequence>
<comment type="caution">
    <text evidence="1">The sequence shown here is derived from an EMBL/GenBank/DDBJ whole genome shotgun (WGS) entry which is preliminary data.</text>
</comment>